<gene>
    <name evidence="6" type="ORF">BDK51DRAFT_45378</name>
</gene>
<organism evidence="6 7">
    <name type="scientific">Blyttiomyces helicus</name>
    <dbReference type="NCBI Taxonomy" id="388810"/>
    <lineage>
        <taxon>Eukaryota</taxon>
        <taxon>Fungi</taxon>
        <taxon>Fungi incertae sedis</taxon>
        <taxon>Chytridiomycota</taxon>
        <taxon>Chytridiomycota incertae sedis</taxon>
        <taxon>Chytridiomycetes</taxon>
        <taxon>Chytridiomycetes incertae sedis</taxon>
        <taxon>Blyttiomyces</taxon>
    </lineage>
</organism>
<dbReference type="InterPro" id="IPR047187">
    <property type="entry name" value="SF1_C_Upf1"/>
</dbReference>
<dbReference type="Pfam" id="PF13245">
    <property type="entry name" value="AAA_19"/>
    <property type="match status" value="1"/>
</dbReference>
<keyword evidence="7" id="KW-1185">Reference proteome</keyword>
<dbReference type="Gene3D" id="3.40.50.300">
    <property type="entry name" value="P-loop containing nucleotide triphosphate hydrolases"/>
    <property type="match status" value="2"/>
</dbReference>
<protein>
    <recommendedName>
        <fullName evidence="5">DNA2/NAM7 helicase-like C-terminal domain-containing protein</fullName>
    </recommendedName>
</protein>
<dbReference type="OrthoDB" id="6513042at2759"/>
<dbReference type="GO" id="GO:0005524">
    <property type="term" value="F:ATP binding"/>
    <property type="evidence" value="ECO:0007669"/>
    <property type="project" value="UniProtKB-KW"/>
</dbReference>
<dbReference type="EMBL" id="KZ994928">
    <property type="protein sequence ID" value="RKO91738.1"/>
    <property type="molecule type" value="Genomic_DNA"/>
</dbReference>
<evidence type="ECO:0000313" key="7">
    <source>
        <dbReference type="Proteomes" id="UP000269721"/>
    </source>
</evidence>
<dbReference type="PANTHER" id="PTHR43788">
    <property type="entry name" value="DNA2/NAM7 HELICASE FAMILY MEMBER"/>
    <property type="match status" value="1"/>
</dbReference>
<keyword evidence="1" id="KW-0547">Nucleotide-binding</keyword>
<evidence type="ECO:0000256" key="2">
    <source>
        <dbReference type="ARBA" id="ARBA00022801"/>
    </source>
</evidence>
<keyword evidence="4" id="KW-0067">ATP-binding</keyword>
<proteinExistence type="predicted"/>
<dbReference type="GO" id="GO:0016787">
    <property type="term" value="F:hydrolase activity"/>
    <property type="evidence" value="ECO:0007669"/>
    <property type="project" value="UniProtKB-KW"/>
</dbReference>
<dbReference type="Proteomes" id="UP000269721">
    <property type="component" value="Unassembled WGS sequence"/>
</dbReference>
<keyword evidence="3" id="KW-0347">Helicase</keyword>
<evidence type="ECO:0000259" key="5">
    <source>
        <dbReference type="Pfam" id="PF13087"/>
    </source>
</evidence>
<dbReference type="CDD" id="cd18808">
    <property type="entry name" value="SF1_C_Upf1"/>
    <property type="match status" value="1"/>
</dbReference>
<evidence type="ECO:0000256" key="1">
    <source>
        <dbReference type="ARBA" id="ARBA00022741"/>
    </source>
</evidence>
<dbReference type="Pfam" id="PF13087">
    <property type="entry name" value="AAA_12"/>
    <property type="match status" value="1"/>
</dbReference>
<reference evidence="7" key="1">
    <citation type="journal article" date="2018" name="Nat. Microbiol.">
        <title>Leveraging single-cell genomics to expand the fungal tree of life.</title>
        <authorList>
            <person name="Ahrendt S.R."/>
            <person name="Quandt C.A."/>
            <person name="Ciobanu D."/>
            <person name="Clum A."/>
            <person name="Salamov A."/>
            <person name="Andreopoulos B."/>
            <person name="Cheng J.F."/>
            <person name="Woyke T."/>
            <person name="Pelin A."/>
            <person name="Henrissat B."/>
            <person name="Reynolds N.K."/>
            <person name="Benny G.L."/>
            <person name="Smith M.E."/>
            <person name="James T.Y."/>
            <person name="Grigoriev I.V."/>
        </authorList>
    </citation>
    <scope>NUCLEOTIDE SEQUENCE [LARGE SCALE GENOMIC DNA]</scope>
</reference>
<evidence type="ECO:0000256" key="3">
    <source>
        <dbReference type="ARBA" id="ARBA00022806"/>
    </source>
</evidence>
<dbReference type="InterPro" id="IPR041679">
    <property type="entry name" value="DNA2/NAM7-like_C"/>
</dbReference>
<name>A0A4P9WJN4_9FUNG</name>
<accession>A0A4P9WJN4</accession>
<dbReference type="InterPro" id="IPR050534">
    <property type="entry name" value="Coronavir_polyprotein_1ab"/>
</dbReference>
<keyword evidence="2" id="KW-0378">Hydrolase</keyword>
<evidence type="ECO:0000313" key="6">
    <source>
        <dbReference type="EMBL" id="RKO91738.1"/>
    </source>
</evidence>
<dbReference type="PANTHER" id="PTHR43788:SF8">
    <property type="entry name" value="DNA-BINDING PROTEIN SMUBP-2"/>
    <property type="match status" value="1"/>
</dbReference>
<evidence type="ECO:0000256" key="4">
    <source>
        <dbReference type="ARBA" id="ARBA00022840"/>
    </source>
</evidence>
<feature type="domain" description="DNA2/NAM7 helicase-like C-terminal" evidence="5">
    <location>
        <begin position="1222"/>
        <end position="1345"/>
    </location>
</feature>
<sequence>MTSKEKKSPYLTATDLAGHYHFSCDKFLWLTHKGRGVAPVDCAGGKEGKGVVAARLERGNEWESRLRARLLRQNQILSVAPPRHSTTTNPAHVMTIVLDEPRDHFFIVDAAFAAPSFEFQQRQRHPNAPLVRFGEFKPDFVEIWKKVDADGVVTVRWRVIEAKASRKVKTSHQIQIGFYAMALEELLSDGRFIPDNQGEVWFPSAPSPSDSQEDDIPSNEGTFSMTLLRPLIEDFLFDKVPRILAQNIEDVRWSFNPQCQGCEYEYRCRDETVGGRTCGNIPQLSLDDHRVISQVIQYQRSRRLGVIARPATPATTEIEELHLLLHAGRSGRSPFDEIETTMPSTHRRVKALLGVHAACTGQSATCDLSESSILRSATNGTVEPIRRSYLALPRAEDVAVCIGLMIDPLTDRLVGFATHIRRDTGRDEAVTKAIEPGDETTDLSSALVTHLADLIRSLSRTREAQLTPLRTQFYVFDPAERDGLVAILIRAALATEAPEAEADAQLCIAALVDDSRVLLTAVQPELVGADPLGNVKLKAELQRCLRAFGGELVNLSGTVDQLKSRLHDLVSPARPDVPTAARALPRLAIVHSAARALVALPVPGYFIIDDCTRLLLHDNIPRLPSVTADAMLVAWRASAAEAKLRLRDRCVAIARIVLAIRESLSTAGYLEWALPNIAADFTVACIEFETIAELKNIIQIRTDPTPRTRLAYMRPGPLNFTHYFRILYGADHFDPNPDFFDHLLVFAPSRADLMFDDLRFRDAVGNRLRLDDQPEPVRLDLAFAAVVEVRDGKVLLTVRCSKGFVMKGREFRVVPRLVDFNTKKVVNNLYLLEADAVGSPTRPLFLQLLDDPNGTGQKSPYRGQLEERAAVADEARLYTLYNELATLKPQGQPMPLKFTLSQRKAFQHILKKSVTLVWGPPGHGKTHTLALAVLRLIEIAGRQGGTTPFRIFMTACTHAAIDTFKTKFDQLLSEIREIEGLSHGEWRDAVEAVVINNKSDVDPTQLKPYAVVAGTVWGLNSWMQKKPRQPVFNALIIDEGSQMSVAEAALAIRALDRSGVADPFRPPPRIIVAGDHLQLAPILRGSYPTPPASDPRLFGSILDALMRNALDRPVAVSAQPDTHDHGPLTVLLGENFRMNAELAAFTGSLYHRSTPLVLSLSKNGAELATAVSKRLTSDLDPVSRDFLARVELTRSALVTMRLHPRTPDGARFTPGALDFLSWDVHVRAEARVVVQMVVALREVFAEDKIFIVTPHRVQRAAVKAFLPQKLAEDGGVVVDTVEKMQGGEAEIVIACYGFTTHLSRLGPLDVVSLDFLESELDFILHRKRLNVAISRARHACFLVASPTLLNPPVAALATPERREAFAHLRAFERDSFVIDWDVDIGEEMGGGVDGLVAAFGGLGV</sequence>
<dbReference type="GO" id="GO:0043139">
    <property type="term" value="F:5'-3' DNA helicase activity"/>
    <property type="evidence" value="ECO:0007669"/>
    <property type="project" value="TreeGrafter"/>
</dbReference>
<dbReference type="InterPro" id="IPR027417">
    <property type="entry name" value="P-loop_NTPase"/>
</dbReference>
<dbReference type="SUPFAM" id="SSF52540">
    <property type="entry name" value="P-loop containing nucleoside triphosphate hydrolases"/>
    <property type="match status" value="1"/>
</dbReference>